<dbReference type="InterPro" id="IPR029069">
    <property type="entry name" value="HotDog_dom_sf"/>
</dbReference>
<dbReference type="CDD" id="cd00586">
    <property type="entry name" value="4HBT"/>
    <property type="match status" value="1"/>
</dbReference>
<gene>
    <name evidence="1" type="ORF">LDC_1950</name>
</gene>
<dbReference type="GO" id="GO:0047617">
    <property type="term" value="F:fatty acyl-CoA hydrolase activity"/>
    <property type="evidence" value="ECO:0007669"/>
    <property type="project" value="TreeGrafter"/>
</dbReference>
<organism evidence="1">
    <name type="scientific">sediment metagenome</name>
    <dbReference type="NCBI Taxonomy" id="749907"/>
    <lineage>
        <taxon>unclassified sequences</taxon>
        <taxon>metagenomes</taxon>
        <taxon>ecological metagenomes</taxon>
    </lineage>
</organism>
<proteinExistence type="predicted"/>
<evidence type="ECO:0000313" key="1">
    <source>
        <dbReference type="EMBL" id="EFK96027.1"/>
    </source>
</evidence>
<accession>D9PK85</accession>
<dbReference type="PANTHER" id="PTHR31793:SF24">
    <property type="entry name" value="LONG-CHAIN ACYL-COA THIOESTERASE FADM"/>
    <property type="match status" value="1"/>
</dbReference>
<reference evidence="1" key="1">
    <citation type="submission" date="2010-07" db="EMBL/GenBank/DDBJ databases">
        <authorList>
            <consortium name="CONSOLIDER consortium CSD2007-00005"/>
            <person name="Guazzaroni M.-E."/>
            <person name="Richter M."/>
            <person name="Garcia-Salamanca A."/>
            <person name="Yarza P."/>
            <person name="Ferrer M."/>
        </authorList>
    </citation>
    <scope>NUCLEOTIDE SEQUENCE</scope>
</reference>
<dbReference type="AlphaFoldDB" id="D9PK85"/>
<comment type="caution">
    <text evidence="1">The sequence shown here is derived from an EMBL/GenBank/DDBJ whole genome shotgun (WGS) entry which is preliminary data.</text>
</comment>
<dbReference type="EMBL" id="ADZX01000586">
    <property type="protein sequence ID" value="EFK96027.1"/>
    <property type="molecule type" value="Genomic_DNA"/>
</dbReference>
<reference evidence="1" key="2">
    <citation type="journal article" date="2011" name="Microb. Ecol.">
        <title>Taxonomic and Functional Metagenomic Profiling of the Microbial Community in the Anoxic Sediment of a Sub-saline Shallow Lake (Laguna de Carrizo, Central Spain).</title>
        <authorList>
            <person name="Ferrer M."/>
            <person name="Guazzaroni M.E."/>
            <person name="Richter M."/>
            <person name="Garcia-Salamanca A."/>
            <person name="Yarza P."/>
            <person name="Suarez-Suarez A."/>
            <person name="Solano J."/>
            <person name="Alcaide M."/>
            <person name="van Dillewijn P."/>
            <person name="Molina-Henares M.A."/>
            <person name="Lopez-Cortes N."/>
            <person name="Al-Ramahi Y."/>
            <person name="Guerrero C."/>
            <person name="Acosta A."/>
            <person name="de Eugenio L.I."/>
            <person name="Martinez V."/>
            <person name="Marques S."/>
            <person name="Rojo F."/>
            <person name="Santero E."/>
            <person name="Genilloud O."/>
            <person name="Perez-Perez J."/>
            <person name="Rossello-Mora R."/>
            <person name="Ramos J.L."/>
        </authorList>
    </citation>
    <scope>NUCLEOTIDE SEQUENCE</scope>
</reference>
<sequence>MSHPSPGAQRLLHSLKMQVRWGDMDALGHVNNAEYLRYFEHSRIVWLEGHGYAVAGVGTGPVLAKVSVTYLKPIVYPTEIEIRLYAGRIGNSSFTLLSEIVNGRDASERFTEGEFVTVWMDYGASKSVPVPDRIRSILAGAP</sequence>
<dbReference type="SUPFAM" id="SSF54637">
    <property type="entry name" value="Thioesterase/thiol ester dehydrase-isomerase"/>
    <property type="match status" value="1"/>
</dbReference>
<dbReference type="PANTHER" id="PTHR31793">
    <property type="entry name" value="4-HYDROXYBENZOYL-COA THIOESTERASE FAMILY MEMBER"/>
    <property type="match status" value="1"/>
</dbReference>
<dbReference type="Pfam" id="PF13279">
    <property type="entry name" value="4HBT_2"/>
    <property type="match status" value="1"/>
</dbReference>
<dbReference type="InterPro" id="IPR050563">
    <property type="entry name" value="4-hydroxybenzoyl-CoA_TE"/>
</dbReference>
<protein>
    <submittedName>
        <fullName evidence="1">Thioesterase superfamily protein</fullName>
    </submittedName>
</protein>
<name>D9PK85_9ZZZZ</name>
<dbReference type="Gene3D" id="3.10.129.10">
    <property type="entry name" value="Hotdog Thioesterase"/>
    <property type="match status" value="1"/>
</dbReference>